<proteinExistence type="predicted"/>
<evidence type="ECO:0000313" key="2">
    <source>
        <dbReference type="EMBL" id="KIO20955.1"/>
    </source>
</evidence>
<accession>A0A0C3PZJ0</accession>
<reference evidence="2 3" key="1">
    <citation type="submission" date="2014-04" db="EMBL/GenBank/DDBJ databases">
        <authorList>
            <consortium name="DOE Joint Genome Institute"/>
            <person name="Kuo A."/>
            <person name="Girlanda M."/>
            <person name="Perotto S."/>
            <person name="Kohler A."/>
            <person name="Nagy L.G."/>
            <person name="Floudas D."/>
            <person name="Copeland A."/>
            <person name="Barry K.W."/>
            <person name="Cichocki N."/>
            <person name="Veneault-Fourrey C."/>
            <person name="LaButti K."/>
            <person name="Lindquist E.A."/>
            <person name="Lipzen A."/>
            <person name="Lundell T."/>
            <person name="Morin E."/>
            <person name="Murat C."/>
            <person name="Sun H."/>
            <person name="Tunlid A."/>
            <person name="Henrissat B."/>
            <person name="Grigoriev I.V."/>
            <person name="Hibbett D.S."/>
            <person name="Martin F."/>
            <person name="Nordberg H.P."/>
            <person name="Cantor M.N."/>
            <person name="Hua S.X."/>
        </authorList>
    </citation>
    <scope>NUCLEOTIDE SEQUENCE [LARGE SCALE GENOMIC DNA]</scope>
    <source>
        <strain evidence="2 3">MUT 4182</strain>
    </source>
</reference>
<dbReference type="SMART" id="SM00256">
    <property type="entry name" value="FBOX"/>
    <property type="match status" value="1"/>
</dbReference>
<dbReference type="OrthoDB" id="10438201at2759"/>
<dbReference type="Proteomes" id="UP000054248">
    <property type="component" value="Unassembled WGS sequence"/>
</dbReference>
<reference evidence="3" key="2">
    <citation type="submission" date="2015-01" db="EMBL/GenBank/DDBJ databases">
        <title>Evolutionary Origins and Diversification of the Mycorrhizal Mutualists.</title>
        <authorList>
            <consortium name="DOE Joint Genome Institute"/>
            <consortium name="Mycorrhizal Genomics Consortium"/>
            <person name="Kohler A."/>
            <person name="Kuo A."/>
            <person name="Nagy L.G."/>
            <person name="Floudas D."/>
            <person name="Copeland A."/>
            <person name="Barry K.W."/>
            <person name="Cichocki N."/>
            <person name="Veneault-Fourrey C."/>
            <person name="LaButti K."/>
            <person name="Lindquist E.A."/>
            <person name="Lipzen A."/>
            <person name="Lundell T."/>
            <person name="Morin E."/>
            <person name="Murat C."/>
            <person name="Riley R."/>
            <person name="Ohm R."/>
            <person name="Sun H."/>
            <person name="Tunlid A."/>
            <person name="Henrissat B."/>
            <person name="Grigoriev I.V."/>
            <person name="Hibbett D.S."/>
            <person name="Martin F."/>
        </authorList>
    </citation>
    <scope>NUCLEOTIDE SEQUENCE [LARGE SCALE GENOMIC DNA]</scope>
    <source>
        <strain evidence="3">MUT 4182</strain>
    </source>
</reference>
<keyword evidence="3" id="KW-1185">Reference proteome</keyword>
<dbReference type="Gene3D" id="1.20.1280.50">
    <property type="match status" value="1"/>
</dbReference>
<sequence>MARLIPAFILKCVFTNLPDELLVEVLALLEVAEILKIRQVCRRLDVCTRDTVLWRRVILRMARDCAISALPSMSRMSVEELEHLAIRRTRAKQRIKEGLSRQIELRTRQVPIRVSSCHLVPGGQWLITSTWAHEVYCWDLDNWAMKEPILLTQPDEANYIEDLLLTAIDYRNSGRCILAVARQRSDGYKIELYSLDFTQSIPRISVLGTITSSRVYGTILISGSYITCVLHSPKTPLIESLNWEQCISRKRFDYTAIIFSLPPPNPGFLHPKTMRSNGLLICNTWKEILVFKLSDFQPVTRLGAIDPTPAAPYWWYTPDDLRIPGWPSPATFSPSDTHLQPSEFCYTEYLLITPAILWS</sequence>
<dbReference type="SUPFAM" id="SSF50998">
    <property type="entry name" value="Quinoprotein alcohol dehydrogenase-like"/>
    <property type="match status" value="1"/>
</dbReference>
<dbReference type="Pfam" id="PF12937">
    <property type="entry name" value="F-box-like"/>
    <property type="match status" value="1"/>
</dbReference>
<protein>
    <recommendedName>
        <fullName evidence="1">F-box domain-containing protein</fullName>
    </recommendedName>
</protein>
<evidence type="ECO:0000259" key="1">
    <source>
        <dbReference type="PROSITE" id="PS50181"/>
    </source>
</evidence>
<feature type="domain" description="F-box" evidence="1">
    <location>
        <begin position="11"/>
        <end position="57"/>
    </location>
</feature>
<organism evidence="2 3">
    <name type="scientific">Tulasnella calospora MUT 4182</name>
    <dbReference type="NCBI Taxonomy" id="1051891"/>
    <lineage>
        <taxon>Eukaryota</taxon>
        <taxon>Fungi</taxon>
        <taxon>Dikarya</taxon>
        <taxon>Basidiomycota</taxon>
        <taxon>Agaricomycotina</taxon>
        <taxon>Agaricomycetes</taxon>
        <taxon>Cantharellales</taxon>
        <taxon>Tulasnellaceae</taxon>
        <taxon>Tulasnella</taxon>
    </lineage>
</organism>
<dbReference type="InterPro" id="IPR001810">
    <property type="entry name" value="F-box_dom"/>
</dbReference>
<dbReference type="InterPro" id="IPR036047">
    <property type="entry name" value="F-box-like_dom_sf"/>
</dbReference>
<dbReference type="EMBL" id="KN823154">
    <property type="protein sequence ID" value="KIO20955.1"/>
    <property type="molecule type" value="Genomic_DNA"/>
</dbReference>
<dbReference type="PROSITE" id="PS50181">
    <property type="entry name" value="FBOX"/>
    <property type="match status" value="1"/>
</dbReference>
<evidence type="ECO:0000313" key="3">
    <source>
        <dbReference type="Proteomes" id="UP000054248"/>
    </source>
</evidence>
<dbReference type="AlphaFoldDB" id="A0A0C3PZJ0"/>
<dbReference type="HOGENOM" id="CLU_928108_0_0_1"/>
<dbReference type="InterPro" id="IPR011047">
    <property type="entry name" value="Quinoprotein_ADH-like_sf"/>
</dbReference>
<name>A0A0C3PZJ0_9AGAM</name>
<dbReference type="SUPFAM" id="SSF81383">
    <property type="entry name" value="F-box domain"/>
    <property type="match status" value="1"/>
</dbReference>
<gene>
    <name evidence="2" type="ORF">M407DRAFT_29396</name>
</gene>